<accession>A0ABP1C9E0</accession>
<protein>
    <submittedName>
        <fullName evidence="3">Uncharacterized 23.2 kDa protein in nuc 5'region</fullName>
    </submittedName>
</protein>
<feature type="coiled-coil region" evidence="1">
    <location>
        <begin position="169"/>
        <end position="210"/>
    </location>
</feature>
<evidence type="ECO:0000313" key="4">
    <source>
        <dbReference type="Proteomes" id="UP001497493"/>
    </source>
</evidence>
<dbReference type="InterPro" id="IPR021104">
    <property type="entry name" value="KfrA_DNA-bd_N"/>
</dbReference>
<name>A0ABP1C9E0_9GAMM</name>
<gene>
    <name evidence="3" type="ORF">MECH1_V1_2103</name>
</gene>
<reference evidence="3 4" key="1">
    <citation type="submission" date="2024-04" db="EMBL/GenBank/DDBJ databases">
        <authorList>
            <person name="Cremers G."/>
        </authorList>
    </citation>
    <scope>NUCLEOTIDE SEQUENCE [LARGE SCALE GENOMIC DNA]</scope>
    <source>
        <strain evidence="3">MeCH1-AG</strain>
    </source>
</reference>
<organism evidence="3 4">
    <name type="scientific">Candidatus Methylocalor cossyra</name>
    <dbReference type="NCBI Taxonomy" id="3108543"/>
    <lineage>
        <taxon>Bacteria</taxon>
        <taxon>Pseudomonadati</taxon>
        <taxon>Pseudomonadota</taxon>
        <taxon>Gammaproteobacteria</taxon>
        <taxon>Methylococcales</taxon>
        <taxon>Methylococcaceae</taxon>
        <taxon>Candidatus Methylocalor</taxon>
    </lineage>
</organism>
<evidence type="ECO:0000313" key="3">
    <source>
        <dbReference type="EMBL" id="CAL1240879.1"/>
    </source>
</evidence>
<evidence type="ECO:0000256" key="1">
    <source>
        <dbReference type="SAM" id="Coils"/>
    </source>
</evidence>
<keyword evidence="1" id="KW-0175">Coiled coil</keyword>
<proteinExistence type="predicted"/>
<dbReference type="Proteomes" id="UP001497493">
    <property type="component" value="Chromosome"/>
</dbReference>
<feature type="domain" description="KfrA N-terminal DNA-binding" evidence="2">
    <location>
        <begin position="4"/>
        <end position="120"/>
    </location>
</feature>
<dbReference type="RefSeq" id="WP_348757433.1">
    <property type="nucleotide sequence ID" value="NZ_OZ026884.1"/>
</dbReference>
<keyword evidence="4" id="KW-1185">Reference proteome</keyword>
<evidence type="ECO:0000259" key="2">
    <source>
        <dbReference type="Pfam" id="PF11740"/>
    </source>
</evidence>
<dbReference type="Pfam" id="PF11740">
    <property type="entry name" value="KfrA_N"/>
    <property type="match status" value="1"/>
</dbReference>
<dbReference type="EMBL" id="OZ026884">
    <property type="protein sequence ID" value="CAL1240879.1"/>
    <property type="molecule type" value="Genomic_DNA"/>
</dbReference>
<sequence>MATTKEQVWEAANAITAEGGKPTLANVRARLGGGSYTDISQHMQSWRAHHRLNAAPRKESAPAPLVERLGEFAGDLWTAALELANGRLQAEREALERLRQEAEQMRQEAVGLADQLAAELDTARATVDRQAAQLAADAETIDQLRETLRTQEQSVAAATYRANISEAARTELQARVDQLTELLRLEQAARQEAEERVRAAVEEAAQLRGRLAAFEQPQE</sequence>
<feature type="coiled-coil region" evidence="1">
    <location>
        <begin position="78"/>
        <end position="133"/>
    </location>
</feature>